<name>A0A843VKX3_COLES</name>
<comment type="caution">
    <text evidence="1">The sequence shown here is derived from an EMBL/GenBank/DDBJ whole genome shotgun (WGS) entry which is preliminary data.</text>
</comment>
<protein>
    <submittedName>
        <fullName evidence="1">Uncharacterized protein</fullName>
    </submittedName>
</protein>
<feature type="non-terminal residue" evidence="1">
    <location>
        <position position="1"/>
    </location>
</feature>
<dbReference type="Proteomes" id="UP000652761">
    <property type="component" value="Unassembled WGS sequence"/>
</dbReference>
<keyword evidence="2" id="KW-1185">Reference proteome</keyword>
<dbReference type="EMBL" id="NMUH01002366">
    <property type="protein sequence ID" value="MQL99532.1"/>
    <property type="molecule type" value="Genomic_DNA"/>
</dbReference>
<accession>A0A843VKX3</accession>
<evidence type="ECO:0000313" key="2">
    <source>
        <dbReference type="Proteomes" id="UP000652761"/>
    </source>
</evidence>
<reference evidence="1" key="1">
    <citation type="submission" date="2017-07" db="EMBL/GenBank/DDBJ databases">
        <title>Taro Niue Genome Assembly and Annotation.</title>
        <authorList>
            <person name="Atibalentja N."/>
            <person name="Keating K."/>
            <person name="Fields C.J."/>
        </authorList>
    </citation>
    <scope>NUCLEOTIDE SEQUENCE</scope>
    <source>
        <strain evidence="1">Niue_2</strain>
        <tissue evidence="1">Leaf</tissue>
    </source>
</reference>
<gene>
    <name evidence="1" type="ORF">Taro_032258</name>
</gene>
<dbReference type="AlphaFoldDB" id="A0A843VKX3"/>
<feature type="non-terminal residue" evidence="1">
    <location>
        <position position="234"/>
    </location>
</feature>
<organism evidence="1 2">
    <name type="scientific">Colocasia esculenta</name>
    <name type="common">Wild taro</name>
    <name type="synonym">Arum esculentum</name>
    <dbReference type="NCBI Taxonomy" id="4460"/>
    <lineage>
        <taxon>Eukaryota</taxon>
        <taxon>Viridiplantae</taxon>
        <taxon>Streptophyta</taxon>
        <taxon>Embryophyta</taxon>
        <taxon>Tracheophyta</taxon>
        <taxon>Spermatophyta</taxon>
        <taxon>Magnoliopsida</taxon>
        <taxon>Liliopsida</taxon>
        <taxon>Araceae</taxon>
        <taxon>Aroideae</taxon>
        <taxon>Colocasieae</taxon>
        <taxon>Colocasia</taxon>
    </lineage>
</organism>
<proteinExistence type="predicted"/>
<evidence type="ECO:0000313" key="1">
    <source>
        <dbReference type="EMBL" id="MQL99532.1"/>
    </source>
</evidence>
<sequence>FPRTVLCSFLVAVELPSRLRCITWLLGVLVRFPRTVCCCPGEGFSQDYFVLISFVAVLPQPLRYAVVLDGAFWRVFLQRCLGGSGGGSPRTCLHCFCLLQCSLYWSVLIGRWVAHSGEGSSQDRPLSLLAKVLPRSVLCSFRATICAVGWAAFWRGSPRTALGAFVCLGVVGQGVVHLTVCLAIALAKLSRCSFPSFSIVLVVGGPRLRIPSVCLSADVATARCVAISEEASAQ</sequence>